<reference evidence="2" key="1">
    <citation type="submission" date="2018-11" db="EMBL/GenBank/DDBJ databases">
        <authorList>
            <consortium name="Pathogen Informatics"/>
        </authorList>
    </citation>
    <scope>NUCLEOTIDE SEQUENCE</scope>
</reference>
<feature type="compositionally biased region" description="Basic residues" evidence="1">
    <location>
        <begin position="64"/>
        <end position="76"/>
    </location>
</feature>
<name>A0A3S5BFP6_9PLAT</name>
<evidence type="ECO:0000313" key="2">
    <source>
        <dbReference type="EMBL" id="VEL43564.1"/>
    </source>
</evidence>
<protein>
    <submittedName>
        <fullName evidence="2">Uncharacterized protein</fullName>
    </submittedName>
</protein>
<sequence length="76" mass="8433">MSQPSPAQPSWASFRQAQPVSPCFAHLDCRLTARHSLATGTRHCRPHPSGCTSHTGHQLMAQRTHARPKSRLTRHA</sequence>
<evidence type="ECO:0000256" key="1">
    <source>
        <dbReference type="SAM" id="MobiDB-lite"/>
    </source>
</evidence>
<keyword evidence="3" id="KW-1185">Reference proteome</keyword>
<dbReference type="Proteomes" id="UP000784294">
    <property type="component" value="Unassembled WGS sequence"/>
</dbReference>
<comment type="caution">
    <text evidence="2">The sequence shown here is derived from an EMBL/GenBank/DDBJ whole genome shotgun (WGS) entry which is preliminary data.</text>
</comment>
<feature type="region of interest" description="Disordered" evidence="1">
    <location>
        <begin position="40"/>
        <end position="76"/>
    </location>
</feature>
<organism evidence="2 3">
    <name type="scientific">Protopolystoma xenopodis</name>
    <dbReference type="NCBI Taxonomy" id="117903"/>
    <lineage>
        <taxon>Eukaryota</taxon>
        <taxon>Metazoa</taxon>
        <taxon>Spiralia</taxon>
        <taxon>Lophotrochozoa</taxon>
        <taxon>Platyhelminthes</taxon>
        <taxon>Monogenea</taxon>
        <taxon>Polyopisthocotylea</taxon>
        <taxon>Polystomatidea</taxon>
        <taxon>Polystomatidae</taxon>
        <taxon>Protopolystoma</taxon>
    </lineage>
</organism>
<dbReference type="AlphaFoldDB" id="A0A3S5BFP6"/>
<proteinExistence type="predicted"/>
<evidence type="ECO:0000313" key="3">
    <source>
        <dbReference type="Proteomes" id="UP000784294"/>
    </source>
</evidence>
<gene>
    <name evidence="2" type="ORF">PXEA_LOCUS37004</name>
</gene>
<dbReference type="EMBL" id="CAAALY010282713">
    <property type="protein sequence ID" value="VEL43564.1"/>
    <property type="molecule type" value="Genomic_DNA"/>
</dbReference>
<accession>A0A3S5BFP6</accession>